<dbReference type="PANTHER" id="PTHR43066">
    <property type="entry name" value="RHOMBOID-RELATED PROTEIN"/>
    <property type="match status" value="1"/>
</dbReference>
<evidence type="ECO:0000313" key="8">
    <source>
        <dbReference type="EMBL" id="CAL1157278.1"/>
    </source>
</evidence>
<keyword evidence="10" id="KW-1185">Reference proteome</keyword>
<dbReference type="PROSITE" id="PS51257">
    <property type="entry name" value="PROKAR_LIPOPROTEIN"/>
    <property type="match status" value="1"/>
</dbReference>
<feature type="domain" description="Peptidase S54 rhomboid" evidence="6">
    <location>
        <begin position="54"/>
        <end position="187"/>
    </location>
</feature>
<dbReference type="OrthoDB" id="434297at2759"/>
<keyword evidence="2 5" id="KW-0812">Transmembrane</keyword>
<gene>
    <name evidence="7" type="ORF">C1SCF055_LOCUS29731</name>
</gene>
<keyword evidence="4 5" id="KW-0472">Membrane</keyword>
<dbReference type="Pfam" id="PF01694">
    <property type="entry name" value="Rhomboid"/>
    <property type="match status" value="1"/>
</dbReference>
<dbReference type="AlphaFoldDB" id="A0A9P1D4U6"/>
<keyword evidence="3 5" id="KW-1133">Transmembrane helix</keyword>
<evidence type="ECO:0000313" key="10">
    <source>
        <dbReference type="Proteomes" id="UP001152797"/>
    </source>
</evidence>
<dbReference type="EMBL" id="CAMXCT010003335">
    <property type="protein sequence ID" value="CAI4003903.1"/>
    <property type="molecule type" value="Genomic_DNA"/>
</dbReference>
<dbReference type="PANTHER" id="PTHR43066:SF11">
    <property type="entry name" value="PEPTIDASE S54 RHOMBOID DOMAIN-CONTAINING PROTEIN"/>
    <property type="match status" value="1"/>
</dbReference>
<evidence type="ECO:0000256" key="3">
    <source>
        <dbReference type="ARBA" id="ARBA00022989"/>
    </source>
</evidence>
<comment type="caution">
    <text evidence="7">The sequence shown here is derived from an EMBL/GenBank/DDBJ whole genome shotgun (WGS) entry which is preliminary data.</text>
</comment>
<dbReference type="Gene3D" id="1.20.1540.10">
    <property type="entry name" value="Rhomboid-like"/>
    <property type="match status" value="1"/>
</dbReference>
<comment type="subcellular location">
    <subcellularLocation>
        <location evidence="1">Membrane</location>
        <topology evidence="1">Multi-pass membrane protein</topology>
    </subcellularLocation>
</comment>
<evidence type="ECO:0000256" key="5">
    <source>
        <dbReference type="SAM" id="Phobius"/>
    </source>
</evidence>
<dbReference type="InterPro" id="IPR022764">
    <property type="entry name" value="Peptidase_S54_rhomboid_dom"/>
</dbReference>
<evidence type="ECO:0000256" key="4">
    <source>
        <dbReference type="ARBA" id="ARBA00023136"/>
    </source>
</evidence>
<dbReference type="EMBL" id="CAMXCT020003335">
    <property type="protein sequence ID" value="CAL1157278.1"/>
    <property type="molecule type" value="Genomic_DNA"/>
</dbReference>
<dbReference type="SUPFAM" id="SSF144091">
    <property type="entry name" value="Rhomboid-like"/>
    <property type="match status" value="1"/>
</dbReference>
<feature type="transmembrane region" description="Helical" evidence="5">
    <location>
        <begin position="12"/>
        <end position="37"/>
    </location>
</feature>
<evidence type="ECO:0000256" key="1">
    <source>
        <dbReference type="ARBA" id="ARBA00004141"/>
    </source>
</evidence>
<proteinExistence type="predicted"/>
<dbReference type="Proteomes" id="UP001152797">
    <property type="component" value="Unassembled WGS sequence"/>
</dbReference>
<evidence type="ECO:0000256" key="2">
    <source>
        <dbReference type="ARBA" id="ARBA00022692"/>
    </source>
</evidence>
<name>A0A9P1D4U6_9DINO</name>
<sequence length="233" mass="25091">MRVPHIILDSPVVLSTAAACTLIYGLSLLHPGVLSCFSWPSWRLSRLSIWLPLQLLSHSLGHADWGHLQHNLMLLSLVGPPCERFYGSSTLMKVLVCCSVAVAISHWLLGPSNAQILGLSGVVFAMMMLNGFSGCRHRSVPATAILTASLWLVAEIGPLLRGRFDGVSHLSHLVGAVVGGYCGYAMGQADQRTGGSRFQQWLSTLGIRKPKAVPASFHSQTQQIGQWLSGKAS</sequence>
<reference evidence="7" key="1">
    <citation type="submission" date="2022-10" db="EMBL/GenBank/DDBJ databases">
        <authorList>
            <person name="Chen Y."/>
            <person name="Dougan E. K."/>
            <person name="Chan C."/>
            <person name="Rhodes N."/>
            <person name="Thang M."/>
        </authorList>
    </citation>
    <scope>NUCLEOTIDE SEQUENCE</scope>
</reference>
<dbReference type="InterPro" id="IPR035952">
    <property type="entry name" value="Rhomboid-like_sf"/>
</dbReference>
<reference evidence="8" key="2">
    <citation type="submission" date="2024-04" db="EMBL/GenBank/DDBJ databases">
        <authorList>
            <person name="Chen Y."/>
            <person name="Shah S."/>
            <person name="Dougan E. K."/>
            <person name="Thang M."/>
            <person name="Chan C."/>
        </authorList>
    </citation>
    <scope>NUCLEOTIDE SEQUENCE [LARGE SCALE GENOMIC DNA]</scope>
</reference>
<evidence type="ECO:0000259" key="6">
    <source>
        <dbReference type="Pfam" id="PF01694"/>
    </source>
</evidence>
<accession>A0A9P1D4U6</accession>
<dbReference type="EMBL" id="CAMXCT030003335">
    <property type="protein sequence ID" value="CAL4791215.1"/>
    <property type="molecule type" value="Genomic_DNA"/>
</dbReference>
<dbReference type="GO" id="GO:0004252">
    <property type="term" value="F:serine-type endopeptidase activity"/>
    <property type="evidence" value="ECO:0007669"/>
    <property type="project" value="InterPro"/>
</dbReference>
<dbReference type="GO" id="GO:0016020">
    <property type="term" value="C:membrane"/>
    <property type="evidence" value="ECO:0007669"/>
    <property type="project" value="UniProtKB-SubCell"/>
</dbReference>
<feature type="transmembrane region" description="Helical" evidence="5">
    <location>
        <begin position="115"/>
        <end position="133"/>
    </location>
</feature>
<evidence type="ECO:0000313" key="9">
    <source>
        <dbReference type="EMBL" id="CAL4791215.1"/>
    </source>
</evidence>
<evidence type="ECO:0000313" key="7">
    <source>
        <dbReference type="EMBL" id="CAI4003903.1"/>
    </source>
</evidence>
<protein>
    <submittedName>
        <fullName evidence="9">Metallophosphoesterase domain-containing protein 1</fullName>
    </submittedName>
</protein>
<organism evidence="7">
    <name type="scientific">Cladocopium goreaui</name>
    <dbReference type="NCBI Taxonomy" id="2562237"/>
    <lineage>
        <taxon>Eukaryota</taxon>
        <taxon>Sar</taxon>
        <taxon>Alveolata</taxon>
        <taxon>Dinophyceae</taxon>
        <taxon>Suessiales</taxon>
        <taxon>Symbiodiniaceae</taxon>
        <taxon>Cladocopium</taxon>
    </lineage>
</organism>